<organism evidence="13 14">
    <name type="scientific">Undibacterium squillarum</name>
    <dbReference type="NCBI Taxonomy" id="1131567"/>
    <lineage>
        <taxon>Bacteria</taxon>
        <taxon>Pseudomonadati</taxon>
        <taxon>Pseudomonadota</taxon>
        <taxon>Betaproteobacteria</taxon>
        <taxon>Burkholderiales</taxon>
        <taxon>Oxalobacteraceae</taxon>
        <taxon>Undibacterium</taxon>
    </lineage>
</organism>
<dbReference type="SUPFAM" id="SSF47789">
    <property type="entry name" value="C-terminal domain of RNA polymerase alpha subunit"/>
    <property type="match status" value="1"/>
</dbReference>
<evidence type="ECO:0000313" key="14">
    <source>
        <dbReference type="Proteomes" id="UP000653343"/>
    </source>
</evidence>
<sequence length="325" mass="35715">MQTNLLKPRIIDVETLGPGHAKVTMEPFERGYGHTLGNALRRVLLSTMTGYAPTEVTIAGVVHEYSSLDGVQEDVVDILLNLKGVVFKLHNRDEVTLTLKKDGEGAVLASDIELPHDVEIINPEHQIANLSTGGKLDMQIKVEKGRGYVPGNIRRLSEDANKTIGRMILDASFSPVRRVSYAVESARVEQRTDLDKLVINIETNGVISPEEAIRQSARVLVDQLTVFAALEGTETTTEAPSRAPAVDPVLLRPVDDLELTVRSANCLKAENIYYIGDLIQRSENELLKTPNLGRKSLNEIKEVLASRGLSLGMKLENWPPAGLEK</sequence>
<dbReference type="RefSeq" id="WP_189357185.1">
    <property type="nucleotide sequence ID" value="NZ_BMYU01000004.1"/>
</dbReference>
<evidence type="ECO:0000313" key="13">
    <source>
        <dbReference type="EMBL" id="GGX42595.1"/>
    </source>
</evidence>
<feature type="domain" description="DNA-directed RNA polymerase RpoA/D/Rpb3-type" evidence="12">
    <location>
        <begin position="20"/>
        <end position="230"/>
    </location>
</feature>
<dbReference type="CDD" id="cd06928">
    <property type="entry name" value="RNAP_alpha_NTD"/>
    <property type="match status" value="1"/>
</dbReference>
<dbReference type="Pfam" id="PF01193">
    <property type="entry name" value="RNA_pol_L"/>
    <property type="match status" value="1"/>
</dbReference>
<evidence type="ECO:0000256" key="11">
    <source>
        <dbReference type="HAMAP-Rule" id="MF_00059"/>
    </source>
</evidence>
<comment type="subunit">
    <text evidence="11">Homodimer. The RNAP catalytic core consists of 2 alpha, 1 beta, 1 beta' and 1 omega subunit. When a sigma factor is associated with the core the holoenzyme is formed, which can initiate transcription.</text>
</comment>
<evidence type="ECO:0000256" key="2">
    <source>
        <dbReference type="ARBA" id="ARBA00012418"/>
    </source>
</evidence>
<dbReference type="HAMAP" id="MF_00059">
    <property type="entry name" value="RNApol_bact_RpoA"/>
    <property type="match status" value="1"/>
</dbReference>
<dbReference type="InterPro" id="IPR036603">
    <property type="entry name" value="RBP11-like"/>
</dbReference>
<evidence type="ECO:0000256" key="9">
    <source>
        <dbReference type="ARBA" id="ARBA00033070"/>
    </source>
</evidence>
<evidence type="ECO:0000256" key="10">
    <source>
        <dbReference type="ARBA" id="ARBA00048552"/>
    </source>
</evidence>
<evidence type="ECO:0000256" key="1">
    <source>
        <dbReference type="ARBA" id="ARBA00007123"/>
    </source>
</evidence>
<dbReference type="InterPro" id="IPR011263">
    <property type="entry name" value="DNA-dir_RNA_pol_RpoA/D/Rpb3"/>
</dbReference>
<dbReference type="Pfam" id="PF03118">
    <property type="entry name" value="RNA_pol_A_CTD"/>
    <property type="match status" value="1"/>
</dbReference>
<dbReference type="Gene3D" id="1.10.150.20">
    <property type="entry name" value="5' to 3' exonuclease, C-terminal subdomain"/>
    <property type="match status" value="1"/>
</dbReference>
<evidence type="ECO:0000259" key="12">
    <source>
        <dbReference type="SMART" id="SM00662"/>
    </source>
</evidence>
<dbReference type="Pfam" id="PF01000">
    <property type="entry name" value="RNA_pol_A_bac"/>
    <property type="match status" value="1"/>
</dbReference>
<dbReference type="EMBL" id="BMYU01000004">
    <property type="protein sequence ID" value="GGX42595.1"/>
    <property type="molecule type" value="Genomic_DNA"/>
</dbReference>
<dbReference type="Gene3D" id="2.170.120.12">
    <property type="entry name" value="DNA-directed RNA polymerase, insert domain"/>
    <property type="match status" value="1"/>
</dbReference>
<evidence type="ECO:0000256" key="8">
    <source>
        <dbReference type="ARBA" id="ARBA00032524"/>
    </source>
</evidence>
<dbReference type="InterPro" id="IPR011260">
    <property type="entry name" value="RNAP_asu_C"/>
</dbReference>
<dbReference type="InterPro" id="IPR011262">
    <property type="entry name" value="DNA-dir_RNA_pol_insert"/>
</dbReference>
<keyword evidence="5 11" id="KW-0808">Transferase</keyword>
<keyword evidence="4 11" id="KW-0240">DNA-directed RNA polymerase</keyword>
<dbReference type="SUPFAM" id="SSF56553">
    <property type="entry name" value="Insert subdomain of RNA polymerase alpha subunit"/>
    <property type="match status" value="1"/>
</dbReference>
<dbReference type="GO" id="GO:0000428">
    <property type="term" value="C:DNA-directed RNA polymerase complex"/>
    <property type="evidence" value="ECO:0007669"/>
    <property type="project" value="UniProtKB-KW"/>
</dbReference>
<proteinExistence type="inferred from homology"/>
<accession>A0ABQ2XYF0</accession>
<dbReference type="Gene3D" id="3.30.1360.10">
    <property type="entry name" value="RNA polymerase, RBP11-like subunit"/>
    <property type="match status" value="1"/>
</dbReference>
<dbReference type="NCBIfam" id="NF003513">
    <property type="entry name" value="PRK05182.1-2"/>
    <property type="match status" value="1"/>
</dbReference>
<evidence type="ECO:0000256" key="7">
    <source>
        <dbReference type="ARBA" id="ARBA00023163"/>
    </source>
</evidence>
<dbReference type="Proteomes" id="UP000653343">
    <property type="component" value="Unassembled WGS sequence"/>
</dbReference>
<dbReference type="InterPro" id="IPR011773">
    <property type="entry name" value="DNA-dir_RpoA"/>
</dbReference>
<evidence type="ECO:0000256" key="4">
    <source>
        <dbReference type="ARBA" id="ARBA00022478"/>
    </source>
</evidence>
<comment type="similarity">
    <text evidence="1 11">Belongs to the RNA polymerase alpha chain family.</text>
</comment>
<comment type="function">
    <text evidence="11">DNA-dependent RNA polymerase catalyzes the transcription of DNA into RNA using the four ribonucleoside triphosphates as substrates.</text>
</comment>
<dbReference type="EC" id="2.7.7.6" evidence="2 11"/>
<name>A0ABQ2XYF0_9BURK</name>
<evidence type="ECO:0000256" key="6">
    <source>
        <dbReference type="ARBA" id="ARBA00022695"/>
    </source>
</evidence>
<dbReference type="NCBIfam" id="NF003519">
    <property type="entry name" value="PRK05182.2-5"/>
    <property type="match status" value="1"/>
</dbReference>
<protein>
    <recommendedName>
        <fullName evidence="3 11">DNA-directed RNA polymerase subunit alpha</fullName>
        <shortName evidence="11">RNAP subunit alpha</shortName>
        <ecNumber evidence="2 11">2.7.7.6</ecNumber>
    </recommendedName>
    <alternativeName>
        <fullName evidence="9 11">RNA polymerase subunit alpha</fullName>
    </alternativeName>
    <alternativeName>
        <fullName evidence="8 11">Transcriptase subunit alpha</fullName>
    </alternativeName>
</protein>
<dbReference type="InterPro" id="IPR036643">
    <property type="entry name" value="RNApol_insert_sf"/>
</dbReference>
<gene>
    <name evidence="11 13" type="primary">rpoA</name>
    <name evidence="13" type="ORF">GCM10010946_21600</name>
</gene>
<comment type="catalytic activity">
    <reaction evidence="10 11">
        <text>RNA(n) + a ribonucleoside 5'-triphosphate = RNA(n+1) + diphosphate</text>
        <dbReference type="Rhea" id="RHEA:21248"/>
        <dbReference type="Rhea" id="RHEA-COMP:14527"/>
        <dbReference type="Rhea" id="RHEA-COMP:17342"/>
        <dbReference type="ChEBI" id="CHEBI:33019"/>
        <dbReference type="ChEBI" id="CHEBI:61557"/>
        <dbReference type="ChEBI" id="CHEBI:140395"/>
        <dbReference type="EC" id="2.7.7.6"/>
    </reaction>
</comment>
<keyword evidence="14" id="KW-1185">Reference proteome</keyword>
<keyword evidence="7 11" id="KW-0804">Transcription</keyword>
<comment type="domain">
    <text evidence="11">The N-terminal domain is essential for RNAP assembly and basal transcription, whereas the C-terminal domain is involved in interaction with transcriptional regulators and with upstream promoter elements.</text>
</comment>
<evidence type="ECO:0000256" key="5">
    <source>
        <dbReference type="ARBA" id="ARBA00022679"/>
    </source>
</evidence>
<keyword evidence="6 11" id="KW-0548">Nucleotidyltransferase</keyword>
<comment type="caution">
    <text evidence="13">The sequence shown here is derived from an EMBL/GenBank/DDBJ whole genome shotgun (WGS) entry which is preliminary data.</text>
</comment>
<feature type="region of interest" description="Alpha C-terminal domain (alpha-CTD)" evidence="11">
    <location>
        <begin position="246"/>
        <end position="325"/>
    </location>
</feature>
<feature type="region of interest" description="Alpha N-terminal domain (alpha-NTD)" evidence="11">
    <location>
        <begin position="1"/>
        <end position="231"/>
    </location>
</feature>
<reference evidence="14" key="1">
    <citation type="journal article" date="2019" name="Int. J. Syst. Evol. Microbiol.">
        <title>The Global Catalogue of Microorganisms (GCM) 10K type strain sequencing project: providing services to taxonomists for standard genome sequencing and annotation.</title>
        <authorList>
            <consortium name="The Broad Institute Genomics Platform"/>
            <consortium name="The Broad Institute Genome Sequencing Center for Infectious Disease"/>
            <person name="Wu L."/>
            <person name="Ma J."/>
        </authorList>
    </citation>
    <scope>NUCLEOTIDE SEQUENCE [LARGE SCALE GENOMIC DNA]</scope>
    <source>
        <strain evidence="14">KCTC 23917</strain>
    </source>
</reference>
<evidence type="ECO:0000256" key="3">
    <source>
        <dbReference type="ARBA" id="ARBA00015972"/>
    </source>
</evidence>
<dbReference type="SUPFAM" id="SSF55257">
    <property type="entry name" value="RBP11-like subunits of RNA polymerase"/>
    <property type="match status" value="1"/>
</dbReference>
<dbReference type="NCBIfam" id="TIGR02027">
    <property type="entry name" value="rpoA"/>
    <property type="match status" value="1"/>
</dbReference>
<dbReference type="SMART" id="SM00662">
    <property type="entry name" value="RPOLD"/>
    <property type="match status" value="1"/>
</dbReference>